<keyword evidence="3 4" id="KW-0472">Membrane</keyword>
<dbReference type="InterPro" id="IPR030184">
    <property type="entry name" value="WAT1-related"/>
</dbReference>
<evidence type="ECO:0000256" key="2">
    <source>
        <dbReference type="ARBA" id="ARBA00022989"/>
    </source>
</evidence>
<comment type="caution">
    <text evidence="5">The sequence shown here is derived from an EMBL/GenBank/DDBJ whole genome shotgun (WGS) entry which is preliminary data.</text>
</comment>
<sequence>MLISVRNIVQTAIVKEYPAELTITFFYCLFSTVQSETFTLIAERDLSVWRLKPDVKLIAVVYANVSIFKPFGIVVAVIMSVNILREALYMGEV</sequence>
<accession>A0A7J6XAZ2</accession>
<name>A0A7J6XAZ2_THATH</name>
<evidence type="ECO:0000256" key="4">
    <source>
        <dbReference type="SAM" id="Phobius"/>
    </source>
</evidence>
<evidence type="ECO:0000256" key="1">
    <source>
        <dbReference type="ARBA" id="ARBA00022692"/>
    </source>
</evidence>
<dbReference type="OrthoDB" id="1727045at2759"/>
<evidence type="ECO:0000313" key="5">
    <source>
        <dbReference type="EMBL" id="KAF5206966.1"/>
    </source>
</evidence>
<feature type="transmembrane region" description="Helical" evidence="4">
    <location>
        <begin position="61"/>
        <end position="84"/>
    </location>
</feature>
<keyword evidence="6" id="KW-1185">Reference proteome</keyword>
<feature type="transmembrane region" description="Helical" evidence="4">
    <location>
        <begin position="21"/>
        <end position="41"/>
    </location>
</feature>
<reference evidence="5 6" key="1">
    <citation type="submission" date="2020-06" db="EMBL/GenBank/DDBJ databases">
        <title>Transcriptomic and genomic resources for Thalictrum thalictroides and T. hernandezii: Facilitating candidate gene discovery in an emerging model plant lineage.</title>
        <authorList>
            <person name="Arias T."/>
            <person name="Riano-Pachon D.M."/>
            <person name="Di Stilio V.S."/>
        </authorList>
    </citation>
    <scope>NUCLEOTIDE SEQUENCE [LARGE SCALE GENOMIC DNA]</scope>
    <source>
        <strain evidence="6">cv. WT478/WT964</strain>
        <tissue evidence="5">Leaves</tissue>
    </source>
</reference>
<dbReference type="PANTHER" id="PTHR31218">
    <property type="entry name" value="WAT1-RELATED PROTEIN"/>
    <property type="match status" value="1"/>
</dbReference>
<evidence type="ECO:0000313" key="6">
    <source>
        <dbReference type="Proteomes" id="UP000554482"/>
    </source>
</evidence>
<proteinExistence type="predicted"/>
<dbReference type="EMBL" id="JABWDY010002030">
    <property type="protein sequence ID" value="KAF5206966.1"/>
    <property type="molecule type" value="Genomic_DNA"/>
</dbReference>
<dbReference type="AlphaFoldDB" id="A0A7J6XAZ2"/>
<dbReference type="GO" id="GO:0016020">
    <property type="term" value="C:membrane"/>
    <property type="evidence" value="ECO:0007669"/>
    <property type="project" value="InterPro"/>
</dbReference>
<gene>
    <name evidence="5" type="ORF">FRX31_003446</name>
</gene>
<protein>
    <submittedName>
        <fullName evidence="5">Wat1-related protein</fullName>
    </submittedName>
</protein>
<dbReference type="GO" id="GO:0022857">
    <property type="term" value="F:transmembrane transporter activity"/>
    <property type="evidence" value="ECO:0007669"/>
    <property type="project" value="InterPro"/>
</dbReference>
<dbReference type="Proteomes" id="UP000554482">
    <property type="component" value="Unassembled WGS sequence"/>
</dbReference>
<keyword evidence="2 4" id="KW-1133">Transmembrane helix</keyword>
<keyword evidence="1 4" id="KW-0812">Transmembrane</keyword>
<organism evidence="5 6">
    <name type="scientific">Thalictrum thalictroides</name>
    <name type="common">Rue-anemone</name>
    <name type="synonym">Anemone thalictroides</name>
    <dbReference type="NCBI Taxonomy" id="46969"/>
    <lineage>
        <taxon>Eukaryota</taxon>
        <taxon>Viridiplantae</taxon>
        <taxon>Streptophyta</taxon>
        <taxon>Embryophyta</taxon>
        <taxon>Tracheophyta</taxon>
        <taxon>Spermatophyta</taxon>
        <taxon>Magnoliopsida</taxon>
        <taxon>Ranunculales</taxon>
        <taxon>Ranunculaceae</taxon>
        <taxon>Thalictroideae</taxon>
        <taxon>Thalictrum</taxon>
    </lineage>
</organism>
<evidence type="ECO:0000256" key="3">
    <source>
        <dbReference type="ARBA" id="ARBA00023136"/>
    </source>
</evidence>